<sequence>MKKFTKKQMIATGAVAILVIGGVSAGVVNHNHSVHAQQVAKTKAHEAKVKADKKAKAGQLAKEKEATQQKEVATLLATATANPSDNAIKAVNDAIAKLTDQKAKAKDNELVKALNARLSLIKKAEAAVKDYQGHATDANKQKVAQEAINNLKDKNDQDVKSQLQKLFDESNKQAQEAAKSAQASQKASSTTGTNNNAKSTATQTNDTPAVAESGTNNQGTSNVNSDNNTYVPNTPNTGGGSNTASNSNSNNASNNSGGNANNNSNNNSNYNNNNNNNNSNSGGGNVTPPASHVFQAWVKNKAGAIIWTQNCSTWAEASQAAANYGNSQFASGNFDIGNYGVTQIS</sequence>
<dbReference type="EMBL" id="CP015904">
    <property type="protein sequence ID" value="ARE13496.1"/>
    <property type="molecule type" value="Genomic_DNA"/>
</dbReference>
<evidence type="ECO:0000256" key="3">
    <source>
        <dbReference type="SAM" id="SignalP"/>
    </source>
</evidence>
<proteinExistence type="predicted"/>
<evidence type="ECO:0000256" key="2">
    <source>
        <dbReference type="SAM" id="MobiDB-lite"/>
    </source>
</evidence>
<evidence type="ECO:0000313" key="5">
    <source>
        <dbReference type="Proteomes" id="UP000192067"/>
    </source>
</evidence>
<feature type="compositionally biased region" description="Polar residues" evidence="2">
    <location>
        <begin position="190"/>
        <end position="232"/>
    </location>
</feature>
<dbReference type="AlphaFoldDB" id="A0AAC9R3L5"/>
<gene>
    <name evidence="4" type="ORF">LLUC11_1163</name>
</gene>
<keyword evidence="1" id="KW-0175">Coiled coil</keyword>
<dbReference type="Proteomes" id="UP000192067">
    <property type="component" value="Chromosome"/>
</dbReference>
<protein>
    <submittedName>
        <fullName evidence="4">Uncharacterized protein</fullName>
    </submittedName>
</protein>
<name>A0AAC9R3L5_LACLL</name>
<accession>A0AAC9R3L5</accession>
<evidence type="ECO:0000313" key="4">
    <source>
        <dbReference type="EMBL" id="ARE13496.1"/>
    </source>
</evidence>
<feature type="coiled-coil region" evidence="1">
    <location>
        <begin position="88"/>
        <end position="141"/>
    </location>
</feature>
<feature type="region of interest" description="Disordered" evidence="2">
    <location>
        <begin position="170"/>
        <end position="288"/>
    </location>
</feature>
<feature type="signal peptide" evidence="3">
    <location>
        <begin position="1"/>
        <end position="25"/>
    </location>
</feature>
<feature type="compositionally biased region" description="Low complexity" evidence="2">
    <location>
        <begin position="242"/>
        <end position="280"/>
    </location>
</feature>
<feature type="compositionally biased region" description="Low complexity" evidence="2">
    <location>
        <begin position="172"/>
        <end position="189"/>
    </location>
</feature>
<feature type="chain" id="PRO_5042126065" evidence="3">
    <location>
        <begin position="26"/>
        <end position="345"/>
    </location>
</feature>
<evidence type="ECO:0000256" key="1">
    <source>
        <dbReference type="SAM" id="Coils"/>
    </source>
</evidence>
<keyword evidence="3" id="KW-0732">Signal</keyword>
<organism evidence="4 5">
    <name type="scientific">Lactococcus lactis subsp. lactis</name>
    <name type="common">Streptococcus lactis</name>
    <dbReference type="NCBI Taxonomy" id="1360"/>
    <lineage>
        <taxon>Bacteria</taxon>
        <taxon>Bacillati</taxon>
        <taxon>Bacillota</taxon>
        <taxon>Bacilli</taxon>
        <taxon>Lactobacillales</taxon>
        <taxon>Streptococcaceae</taxon>
        <taxon>Lactococcus</taxon>
    </lineage>
</organism>
<reference evidence="4 5" key="1">
    <citation type="journal article" date="2017" name="BMC Genomics">
        <title>Comparative and functional genomics of the Lactococcus lactis taxon; insights into evolution and niche adaptation.</title>
        <authorList>
            <person name="Kelleher P."/>
            <person name="Bottacini F."/>
            <person name="Mahony J."/>
            <person name="Kilcawley K.N."/>
            <person name="van Sinderen D."/>
        </authorList>
    </citation>
    <scope>NUCLEOTIDE SEQUENCE [LARGE SCALE GENOMIC DNA]</scope>
    <source>
        <strain evidence="4 5">UC11</strain>
    </source>
</reference>
<dbReference type="RefSeq" id="WP_081199675.1">
    <property type="nucleotide sequence ID" value="NZ_CP015903.2"/>
</dbReference>